<proteinExistence type="predicted"/>
<dbReference type="Proteomes" id="UP000729402">
    <property type="component" value="Unassembled WGS sequence"/>
</dbReference>
<gene>
    <name evidence="1" type="ORF">GUJ93_ZPchr0001g30425</name>
</gene>
<keyword evidence="2" id="KW-1185">Reference proteome</keyword>
<comment type="caution">
    <text evidence="1">The sequence shown here is derived from an EMBL/GenBank/DDBJ whole genome shotgun (WGS) entry which is preliminary data.</text>
</comment>
<reference evidence="1" key="2">
    <citation type="submission" date="2021-02" db="EMBL/GenBank/DDBJ databases">
        <authorList>
            <person name="Kimball J.A."/>
            <person name="Haas M.W."/>
            <person name="Macchietto M."/>
            <person name="Kono T."/>
            <person name="Duquette J."/>
            <person name="Shao M."/>
        </authorList>
    </citation>
    <scope>NUCLEOTIDE SEQUENCE</scope>
    <source>
        <tissue evidence="1">Fresh leaf tissue</tissue>
    </source>
</reference>
<sequence length="67" mass="7679">MRSWRNRTLVQVEASPREEVRVKDNGGSRQTASHRWWIVMLVDVVAVPLFLQNGLSLRVAANSTLIY</sequence>
<reference evidence="1" key="1">
    <citation type="journal article" date="2021" name="bioRxiv">
        <title>Whole Genome Assembly and Annotation of Northern Wild Rice, Zizania palustris L., Supports a Whole Genome Duplication in the Zizania Genus.</title>
        <authorList>
            <person name="Haas M."/>
            <person name="Kono T."/>
            <person name="Macchietto M."/>
            <person name="Millas R."/>
            <person name="McGilp L."/>
            <person name="Shao M."/>
            <person name="Duquette J."/>
            <person name="Hirsch C.N."/>
            <person name="Kimball J."/>
        </authorList>
    </citation>
    <scope>NUCLEOTIDE SEQUENCE</scope>
    <source>
        <tissue evidence="1">Fresh leaf tissue</tissue>
    </source>
</reference>
<name>A0A8J5S5E8_ZIZPA</name>
<organism evidence="1 2">
    <name type="scientific">Zizania palustris</name>
    <name type="common">Northern wild rice</name>
    <dbReference type="NCBI Taxonomy" id="103762"/>
    <lineage>
        <taxon>Eukaryota</taxon>
        <taxon>Viridiplantae</taxon>
        <taxon>Streptophyta</taxon>
        <taxon>Embryophyta</taxon>
        <taxon>Tracheophyta</taxon>
        <taxon>Spermatophyta</taxon>
        <taxon>Magnoliopsida</taxon>
        <taxon>Liliopsida</taxon>
        <taxon>Poales</taxon>
        <taxon>Poaceae</taxon>
        <taxon>BOP clade</taxon>
        <taxon>Oryzoideae</taxon>
        <taxon>Oryzeae</taxon>
        <taxon>Zizaniinae</taxon>
        <taxon>Zizania</taxon>
    </lineage>
</organism>
<dbReference type="EMBL" id="JAAALK010000288">
    <property type="protein sequence ID" value="KAG8055585.1"/>
    <property type="molecule type" value="Genomic_DNA"/>
</dbReference>
<accession>A0A8J5S5E8</accession>
<evidence type="ECO:0000313" key="2">
    <source>
        <dbReference type="Proteomes" id="UP000729402"/>
    </source>
</evidence>
<protein>
    <submittedName>
        <fullName evidence="1">Uncharacterized protein</fullName>
    </submittedName>
</protein>
<evidence type="ECO:0000313" key="1">
    <source>
        <dbReference type="EMBL" id="KAG8055585.1"/>
    </source>
</evidence>
<dbReference type="AlphaFoldDB" id="A0A8J5S5E8"/>